<dbReference type="PANTHER" id="PTHR21071">
    <property type="entry name" value="UDP-N-ACETYLENOLPYRUVOYLGLUCOSAMINE REDUCTASE"/>
    <property type="match status" value="1"/>
</dbReference>
<dbReference type="AlphaFoldDB" id="A0A1E3XCU4"/>
<evidence type="ECO:0000256" key="1">
    <source>
        <dbReference type="ARBA" id="ARBA00001974"/>
    </source>
</evidence>
<name>A0A1E3XCU4_9BACT</name>
<feature type="active site" description="Proton donor" evidence="19">
    <location>
        <position position="219"/>
    </location>
</feature>
<dbReference type="InterPro" id="IPR003170">
    <property type="entry name" value="MurB"/>
</dbReference>
<evidence type="ECO:0000256" key="7">
    <source>
        <dbReference type="ARBA" id="ARBA00022490"/>
    </source>
</evidence>
<keyword evidence="16 19" id="KW-0961">Cell wall biogenesis/degradation</keyword>
<dbReference type="GO" id="GO:0009252">
    <property type="term" value="P:peptidoglycan biosynthetic process"/>
    <property type="evidence" value="ECO:0007669"/>
    <property type="project" value="UniProtKB-UniRule"/>
</dbReference>
<dbReference type="GO" id="GO:0008762">
    <property type="term" value="F:UDP-N-acetylmuramate dehydrogenase activity"/>
    <property type="evidence" value="ECO:0007669"/>
    <property type="project" value="UniProtKB-UniRule"/>
</dbReference>
<comment type="pathway">
    <text evidence="4 19">Cell wall biogenesis; peptidoglycan biosynthesis.</text>
</comment>
<sequence length="293" mass="32832">MIGSQEIIDEICRYDVPLQRYTSFKTGGAAEIFVEPRNTSELEKVLQFCKDEQKKIFIFGNGTNILVNDNGVRGMVIRLGGVNFKKVSRIDKYVSSGAGVDLSQLIRKTALWGLEGLEVLVGIPGTVGGAVMMNAGGKHGNISETISSITTMTFDGKIKDYNREDVEFTYRGCNLDKQIVMKVEFILKESRKEEILERMDKIYKEKKEKQPLSTFSAGCIFKNTHYFKAAELIEKADLKGKKVGGAIVSKKHANFIVNTGNATSADILELIRIIKETIKKKYNVSLEQEIQIW</sequence>
<dbReference type="PATRIC" id="fig|1872076.5.peg.1691"/>
<keyword evidence="12 19" id="KW-0133">Cell shape</keyword>
<feature type="active site" evidence="19">
    <location>
        <position position="171"/>
    </location>
</feature>
<reference evidence="21 22" key="1">
    <citation type="submission" date="2016-07" db="EMBL/GenBank/DDBJ databases">
        <title>Draft genome of Scalindua rubra, obtained from a brine-seawater interface in the Red Sea, sheds light on salt adaptation in anammox bacteria.</title>
        <authorList>
            <person name="Speth D.R."/>
            <person name="Lagkouvardos I."/>
            <person name="Wang Y."/>
            <person name="Qian P.-Y."/>
            <person name="Dutilh B.E."/>
            <person name="Jetten M.S."/>
        </authorList>
    </citation>
    <scope>NUCLEOTIDE SEQUENCE [LARGE SCALE GENOMIC DNA]</scope>
    <source>
        <strain evidence="21">BSI-1</strain>
    </source>
</reference>
<evidence type="ECO:0000256" key="17">
    <source>
        <dbReference type="ARBA" id="ARBA00031026"/>
    </source>
</evidence>
<keyword evidence="13 19" id="KW-0573">Peptidoglycan synthesis</keyword>
<dbReference type="Gene3D" id="3.30.465.10">
    <property type="match status" value="1"/>
</dbReference>
<evidence type="ECO:0000256" key="19">
    <source>
        <dbReference type="HAMAP-Rule" id="MF_00037"/>
    </source>
</evidence>
<accession>A0A1E3XCU4</accession>
<dbReference type="InterPro" id="IPR016169">
    <property type="entry name" value="FAD-bd_PCMH_sub2"/>
</dbReference>
<dbReference type="InterPro" id="IPR036318">
    <property type="entry name" value="FAD-bd_PCMH-like_sf"/>
</dbReference>
<comment type="caution">
    <text evidence="21">The sequence shown here is derived from an EMBL/GenBank/DDBJ whole genome shotgun (WGS) entry which is preliminary data.</text>
</comment>
<dbReference type="PANTHER" id="PTHR21071:SF4">
    <property type="entry name" value="UDP-N-ACETYLENOLPYRUVOYLGLUCOSAMINE REDUCTASE"/>
    <property type="match status" value="1"/>
</dbReference>
<keyword evidence="8 19" id="KW-0132">Cell division</keyword>
<comment type="function">
    <text evidence="2 19">Cell wall formation.</text>
</comment>
<comment type="cofactor">
    <cofactor evidence="1 19">
        <name>FAD</name>
        <dbReference type="ChEBI" id="CHEBI:57692"/>
    </cofactor>
</comment>
<evidence type="ECO:0000313" key="21">
    <source>
        <dbReference type="EMBL" id="ODS33420.1"/>
    </source>
</evidence>
<keyword evidence="9 19" id="KW-0285">Flavoprotein</keyword>
<dbReference type="NCBIfam" id="NF010480">
    <property type="entry name" value="PRK13905.1"/>
    <property type="match status" value="1"/>
</dbReference>
<dbReference type="SUPFAM" id="SSF56176">
    <property type="entry name" value="FAD-binding/transporter-associated domain-like"/>
    <property type="match status" value="1"/>
</dbReference>
<proteinExistence type="inferred from homology"/>
<evidence type="ECO:0000256" key="16">
    <source>
        <dbReference type="ARBA" id="ARBA00023316"/>
    </source>
</evidence>
<dbReference type="InterPro" id="IPR016167">
    <property type="entry name" value="FAD-bd_PCMH_sub1"/>
</dbReference>
<dbReference type="InterPro" id="IPR036635">
    <property type="entry name" value="MurB_C_sf"/>
</dbReference>
<comment type="similarity">
    <text evidence="19">Belongs to the MurB family.</text>
</comment>
<comment type="catalytic activity">
    <reaction evidence="18 19">
        <text>UDP-N-acetyl-alpha-D-muramate + NADP(+) = UDP-N-acetyl-3-O-(1-carboxyvinyl)-alpha-D-glucosamine + NADPH + H(+)</text>
        <dbReference type="Rhea" id="RHEA:12248"/>
        <dbReference type="ChEBI" id="CHEBI:15378"/>
        <dbReference type="ChEBI" id="CHEBI:57783"/>
        <dbReference type="ChEBI" id="CHEBI:58349"/>
        <dbReference type="ChEBI" id="CHEBI:68483"/>
        <dbReference type="ChEBI" id="CHEBI:70757"/>
        <dbReference type="EC" id="1.3.1.98"/>
    </reaction>
</comment>
<keyword evidence="10 19" id="KW-0274">FAD</keyword>
<dbReference type="EC" id="1.3.1.98" evidence="5 19"/>
<dbReference type="InterPro" id="IPR011601">
    <property type="entry name" value="MurB_C"/>
</dbReference>
<dbReference type="InterPro" id="IPR016166">
    <property type="entry name" value="FAD-bd_PCMH"/>
</dbReference>
<evidence type="ECO:0000256" key="13">
    <source>
        <dbReference type="ARBA" id="ARBA00022984"/>
    </source>
</evidence>
<gene>
    <name evidence="19" type="primary">murB</name>
    <name evidence="21" type="ORF">SCARUB_01457</name>
</gene>
<evidence type="ECO:0000256" key="4">
    <source>
        <dbReference type="ARBA" id="ARBA00004752"/>
    </source>
</evidence>
<organism evidence="21 22">
    <name type="scientific">Candidatus Scalindua rubra</name>
    <dbReference type="NCBI Taxonomy" id="1872076"/>
    <lineage>
        <taxon>Bacteria</taxon>
        <taxon>Pseudomonadati</taxon>
        <taxon>Planctomycetota</taxon>
        <taxon>Candidatus Brocadiia</taxon>
        <taxon>Candidatus Brocadiales</taxon>
        <taxon>Candidatus Scalinduaceae</taxon>
        <taxon>Candidatus Scalindua</taxon>
    </lineage>
</organism>
<keyword evidence="7 19" id="KW-0963">Cytoplasm</keyword>
<dbReference type="InterPro" id="IPR006094">
    <property type="entry name" value="Oxid_FAD_bind_N"/>
</dbReference>
<keyword evidence="15 19" id="KW-0131">Cell cycle</keyword>
<comment type="subcellular location">
    <subcellularLocation>
        <location evidence="3 19">Cytoplasm</location>
    </subcellularLocation>
</comment>
<dbReference type="Proteomes" id="UP000094056">
    <property type="component" value="Unassembled WGS sequence"/>
</dbReference>
<feature type="domain" description="FAD-binding PCMH-type" evidence="20">
    <location>
        <begin position="25"/>
        <end position="205"/>
    </location>
</feature>
<dbReference type="PROSITE" id="PS51387">
    <property type="entry name" value="FAD_PCMH"/>
    <property type="match status" value="1"/>
</dbReference>
<evidence type="ECO:0000256" key="10">
    <source>
        <dbReference type="ARBA" id="ARBA00022827"/>
    </source>
</evidence>
<dbReference type="GO" id="GO:0008360">
    <property type="term" value="P:regulation of cell shape"/>
    <property type="evidence" value="ECO:0007669"/>
    <property type="project" value="UniProtKB-KW"/>
</dbReference>
<protein>
    <recommendedName>
        <fullName evidence="6 19">UDP-N-acetylenolpyruvoylglucosamine reductase</fullName>
        <ecNumber evidence="5 19">1.3.1.98</ecNumber>
    </recommendedName>
    <alternativeName>
        <fullName evidence="17 19">UDP-N-acetylmuramate dehydrogenase</fullName>
    </alternativeName>
</protein>
<evidence type="ECO:0000256" key="8">
    <source>
        <dbReference type="ARBA" id="ARBA00022618"/>
    </source>
</evidence>
<evidence type="ECO:0000313" key="22">
    <source>
        <dbReference type="Proteomes" id="UP000094056"/>
    </source>
</evidence>
<dbReference type="GO" id="GO:0071949">
    <property type="term" value="F:FAD binding"/>
    <property type="evidence" value="ECO:0007669"/>
    <property type="project" value="InterPro"/>
</dbReference>
<evidence type="ECO:0000256" key="18">
    <source>
        <dbReference type="ARBA" id="ARBA00048914"/>
    </source>
</evidence>
<evidence type="ECO:0000256" key="14">
    <source>
        <dbReference type="ARBA" id="ARBA00023002"/>
    </source>
</evidence>
<dbReference type="GO" id="GO:0051301">
    <property type="term" value="P:cell division"/>
    <property type="evidence" value="ECO:0007669"/>
    <property type="project" value="UniProtKB-KW"/>
</dbReference>
<dbReference type="Pfam" id="PF02873">
    <property type="entry name" value="MurB_C"/>
    <property type="match status" value="1"/>
</dbReference>
<keyword evidence="11 19" id="KW-0521">NADP</keyword>
<dbReference type="Gene3D" id="3.90.78.10">
    <property type="entry name" value="UDP-N-acetylenolpyruvoylglucosamine reductase, C-terminal domain"/>
    <property type="match status" value="1"/>
</dbReference>
<evidence type="ECO:0000256" key="5">
    <source>
        <dbReference type="ARBA" id="ARBA00012518"/>
    </source>
</evidence>
<evidence type="ECO:0000256" key="9">
    <source>
        <dbReference type="ARBA" id="ARBA00022630"/>
    </source>
</evidence>
<evidence type="ECO:0000256" key="11">
    <source>
        <dbReference type="ARBA" id="ARBA00022857"/>
    </source>
</evidence>
<dbReference type="NCBIfam" id="TIGR00179">
    <property type="entry name" value="murB"/>
    <property type="match status" value="1"/>
</dbReference>
<dbReference type="SUPFAM" id="SSF56194">
    <property type="entry name" value="Uridine diphospho-N-Acetylenolpyruvylglucosamine reductase, MurB, C-terminal domain"/>
    <property type="match status" value="1"/>
</dbReference>
<dbReference type="Pfam" id="PF01565">
    <property type="entry name" value="FAD_binding_4"/>
    <property type="match status" value="1"/>
</dbReference>
<dbReference type="GO" id="GO:0071555">
    <property type="term" value="P:cell wall organization"/>
    <property type="evidence" value="ECO:0007669"/>
    <property type="project" value="UniProtKB-KW"/>
</dbReference>
<evidence type="ECO:0000256" key="2">
    <source>
        <dbReference type="ARBA" id="ARBA00003921"/>
    </source>
</evidence>
<dbReference type="HAMAP" id="MF_00037">
    <property type="entry name" value="MurB"/>
    <property type="match status" value="1"/>
</dbReference>
<dbReference type="Gene3D" id="3.30.43.10">
    <property type="entry name" value="Uridine Diphospho-n-acetylenolpyruvylglucosamine Reductase, domain 2"/>
    <property type="match status" value="1"/>
</dbReference>
<evidence type="ECO:0000256" key="6">
    <source>
        <dbReference type="ARBA" id="ARBA00015188"/>
    </source>
</evidence>
<evidence type="ECO:0000259" key="20">
    <source>
        <dbReference type="PROSITE" id="PS51387"/>
    </source>
</evidence>
<keyword evidence="14 19" id="KW-0560">Oxidoreductase</keyword>
<evidence type="ECO:0000256" key="3">
    <source>
        <dbReference type="ARBA" id="ARBA00004496"/>
    </source>
</evidence>
<dbReference type="GO" id="GO:0005829">
    <property type="term" value="C:cytosol"/>
    <property type="evidence" value="ECO:0007669"/>
    <property type="project" value="TreeGrafter"/>
</dbReference>
<evidence type="ECO:0000256" key="12">
    <source>
        <dbReference type="ARBA" id="ARBA00022960"/>
    </source>
</evidence>
<dbReference type="EMBL" id="MAYW01000029">
    <property type="protein sequence ID" value="ODS33420.1"/>
    <property type="molecule type" value="Genomic_DNA"/>
</dbReference>
<feature type="active site" evidence="19">
    <location>
        <position position="289"/>
    </location>
</feature>
<evidence type="ECO:0000256" key="15">
    <source>
        <dbReference type="ARBA" id="ARBA00023306"/>
    </source>
</evidence>
<dbReference type="UniPathway" id="UPA00219"/>